<evidence type="ECO:0000256" key="2">
    <source>
        <dbReference type="ARBA" id="ARBA00022833"/>
    </source>
</evidence>
<keyword evidence="1 5" id="KW-0479">Metal-binding</keyword>
<dbReference type="Proteomes" id="UP000757103">
    <property type="component" value="Unassembled WGS sequence"/>
</dbReference>
<protein>
    <recommendedName>
        <fullName evidence="3">Phosphohexomutase</fullName>
    </recommendedName>
    <alternativeName>
        <fullName evidence="4">Phosphomannose isomerase</fullName>
    </alternativeName>
</protein>
<dbReference type="PANTHER" id="PTHR42742:SF3">
    <property type="entry name" value="FRUCTOKINASE"/>
    <property type="match status" value="1"/>
</dbReference>
<evidence type="ECO:0000256" key="5">
    <source>
        <dbReference type="PIRSR" id="PIRSR036894-1"/>
    </source>
</evidence>
<comment type="cofactor">
    <cofactor evidence="5">
        <name>Zn(2+)</name>
        <dbReference type="ChEBI" id="CHEBI:29105"/>
    </cofactor>
    <text evidence="5">Binds 1 zinc ion per subunit.</text>
</comment>
<dbReference type="GO" id="GO:0005975">
    <property type="term" value="P:carbohydrate metabolic process"/>
    <property type="evidence" value="ECO:0007669"/>
    <property type="project" value="InterPro"/>
</dbReference>
<dbReference type="Pfam" id="PF21621">
    <property type="entry name" value="MPI_cupin_dom"/>
    <property type="match status" value="1"/>
</dbReference>
<keyword evidence="9" id="KW-0413">Isomerase</keyword>
<gene>
    <name evidence="9" type="ORF">K8U91_10510</name>
</gene>
<dbReference type="GO" id="GO:0004476">
    <property type="term" value="F:mannose-6-phosphate isomerase activity"/>
    <property type="evidence" value="ECO:0007669"/>
    <property type="project" value="InterPro"/>
</dbReference>
<feature type="binding site" evidence="5">
    <location>
        <position position="101"/>
    </location>
    <ligand>
        <name>Zn(2+)</name>
        <dbReference type="ChEBI" id="CHEBI:29105"/>
    </ligand>
</feature>
<feature type="domain" description="Phosphomannose isomerase type I catalytic" evidence="7">
    <location>
        <begin position="32"/>
        <end position="113"/>
    </location>
</feature>
<evidence type="ECO:0000313" key="10">
    <source>
        <dbReference type="Proteomes" id="UP000757103"/>
    </source>
</evidence>
<evidence type="ECO:0000256" key="3">
    <source>
        <dbReference type="ARBA" id="ARBA00029741"/>
    </source>
</evidence>
<dbReference type="InterPro" id="IPR014710">
    <property type="entry name" value="RmlC-like_jellyroll"/>
</dbReference>
<dbReference type="AlphaFoldDB" id="A0A921SVC3"/>
<evidence type="ECO:0000256" key="1">
    <source>
        <dbReference type="ARBA" id="ARBA00022723"/>
    </source>
</evidence>
<dbReference type="InterPro" id="IPR049071">
    <property type="entry name" value="MPI_cupin_dom"/>
</dbReference>
<accession>A0A921SVC3</accession>
<reference evidence="9" key="2">
    <citation type="submission" date="2021-09" db="EMBL/GenBank/DDBJ databases">
        <authorList>
            <person name="Gilroy R."/>
        </authorList>
    </citation>
    <scope>NUCLEOTIDE SEQUENCE</scope>
    <source>
        <strain evidence="9">CHK121-7720</strain>
    </source>
</reference>
<reference evidence="9" key="1">
    <citation type="journal article" date="2021" name="PeerJ">
        <title>Extensive microbial diversity within the chicken gut microbiome revealed by metagenomics and culture.</title>
        <authorList>
            <person name="Gilroy R."/>
            <person name="Ravi A."/>
            <person name="Getino M."/>
            <person name="Pursley I."/>
            <person name="Horton D.L."/>
            <person name="Alikhan N.F."/>
            <person name="Baker D."/>
            <person name="Gharbi K."/>
            <person name="Hall N."/>
            <person name="Watson M."/>
            <person name="Adriaenssens E.M."/>
            <person name="Foster-Nyarko E."/>
            <person name="Jarju S."/>
            <person name="Secka A."/>
            <person name="Antonio M."/>
            <person name="Oren A."/>
            <person name="Chaudhuri R.R."/>
            <person name="La Ragione R."/>
            <person name="Hildebrand F."/>
            <person name="Pallen M.J."/>
        </authorList>
    </citation>
    <scope>NUCLEOTIDE SEQUENCE</scope>
    <source>
        <strain evidence="9">CHK121-7720</strain>
    </source>
</reference>
<feature type="domain" description="Mannose-6-phosphate isomerase cupin" evidence="8">
    <location>
        <begin position="242"/>
        <end position="311"/>
    </location>
</feature>
<evidence type="ECO:0000259" key="8">
    <source>
        <dbReference type="Pfam" id="PF21621"/>
    </source>
</evidence>
<dbReference type="GO" id="GO:0008270">
    <property type="term" value="F:zinc ion binding"/>
    <property type="evidence" value="ECO:0007669"/>
    <property type="project" value="InterPro"/>
</dbReference>
<dbReference type="CDD" id="cd07010">
    <property type="entry name" value="cupin_PMI_type_I_N_bac"/>
    <property type="match status" value="1"/>
</dbReference>
<name>A0A921SVC3_9BACT</name>
<evidence type="ECO:0000259" key="7">
    <source>
        <dbReference type="Pfam" id="PF20511"/>
    </source>
</evidence>
<dbReference type="InterPro" id="IPR014628">
    <property type="entry name" value="Man6P_isomerase_Firm_short"/>
</dbReference>
<feature type="binding site" evidence="5">
    <location>
        <position position="118"/>
    </location>
    <ligand>
        <name>Zn(2+)</name>
        <dbReference type="ChEBI" id="CHEBI:29105"/>
    </ligand>
</feature>
<comment type="caution">
    <text evidence="9">The sequence shown here is derived from an EMBL/GenBank/DDBJ whole genome shotgun (WGS) entry which is preliminary data.</text>
</comment>
<keyword evidence="2 5" id="KW-0862">Zinc</keyword>
<dbReference type="SUPFAM" id="SSF51182">
    <property type="entry name" value="RmlC-like cupins"/>
    <property type="match status" value="1"/>
</dbReference>
<organism evidence="9 10">
    <name type="scientific">Barnesiella viscericola</name>
    <dbReference type="NCBI Taxonomy" id="397865"/>
    <lineage>
        <taxon>Bacteria</taxon>
        <taxon>Pseudomonadati</taxon>
        <taxon>Bacteroidota</taxon>
        <taxon>Bacteroidia</taxon>
        <taxon>Bacteroidales</taxon>
        <taxon>Barnesiellaceae</taxon>
        <taxon>Barnesiella</taxon>
    </lineage>
</organism>
<dbReference type="InterPro" id="IPR051804">
    <property type="entry name" value="Carb_Metab_Reg_Kinase/Isom"/>
</dbReference>
<dbReference type="Gene3D" id="2.60.120.10">
    <property type="entry name" value="Jelly Rolls"/>
    <property type="match status" value="2"/>
</dbReference>
<dbReference type="RefSeq" id="WP_273306943.1">
    <property type="nucleotide sequence ID" value="NZ_DYUD01000027.1"/>
</dbReference>
<evidence type="ECO:0000313" key="9">
    <source>
        <dbReference type="EMBL" id="HJG89885.1"/>
    </source>
</evidence>
<dbReference type="InterPro" id="IPR046457">
    <property type="entry name" value="PMI_typeI_cat"/>
</dbReference>
<dbReference type="EMBL" id="DYUD01000027">
    <property type="protein sequence ID" value="HJG89885.1"/>
    <property type="molecule type" value="Genomic_DNA"/>
</dbReference>
<proteinExistence type="predicted"/>
<dbReference type="PIRSF" id="PIRSF036894">
    <property type="entry name" value="PMI_Firm_short"/>
    <property type="match status" value="1"/>
</dbReference>
<feature type="active site" evidence="6">
    <location>
        <position position="196"/>
    </location>
</feature>
<dbReference type="InterPro" id="IPR011051">
    <property type="entry name" value="RmlC_Cupin_sf"/>
</dbReference>
<feature type="binding site" evidence="5">
    <location>
        <position position="176"/>
    </location>
    <ligand>
        <name>Zn(2+)</name>
        <dbReference type="ChEBI" id="CHEBI:29105"/>
    </ligand>
</feature>
<evidence type="ECO:0000256" key="6">
    <source>
        <dbReference type="PIRSR" id="PIRSR036894-2"/>
    </source>
</evidence>
<evidence type="ECO:0000256" key="4">
    <source>
        <dbReference type="ARBA" id="ARBA00030762"/>
    </source>
</evidence>
<dbReference type="PANTHER" id="PTHR42742">
    <property type="entry name" value="TRANSCRIPTIONAL REPRESSOR MPRA"/>
    <property type="match status" value="1"/>
</dbReference>
<dbReference type="Pfam" id="PF20511">
    <property type="entry name" value="PMI_typeI_cat"/>
    <property type="match status" value="1"/>
</dbReference>
<sequence>MYPLKFEDILRPIIWGGDEISRFKQLPEIHAGIGESWEISQVGDRISVVSEGADKGKNLTELIQRDGAALLGKHVAEHYGEKFPLLIKFIDAHDNLSIQVHPNDELAKARHNSFGKTEMWYVIDAKPGAGLYSGFSKQITPEEYVDRIKNNTITDVLQFHQVKSGDVFFLPAGRIHAICKGILIAEIQQSSDITYRIYDYDRRDAQGNPRELHVEQSIDAVDFKLYDNLRTSYEARNNEAVNLVTCPYFQTNLIEVDRSVKRPVAAHDSFVIYMCMGGKVRMTDNNGYAIELHQGQTTLVPASLESVTIEAESPAKLLECYIPAQQ</sequence>